<dbReference type="AlphaFoldDB" id="A0A2G9HWR5"/>
<evidence type="ECO:0000313" key="2">
    <source>
        <dbReference type="Proteomes" id="UP000231279"/>
    </source>
</evidence>
<reference evidence="2" key="1">
    <citation type="journal article" date="2018" name="Gigascience">
        <title>Genome assembly of the Pink Ipe (Handroanthus impetiginosus, Bignoniaceae), a highly valued, ecologically keystone Neotropical timber forest tree.</title>
        <authorList>
            <person name="Silva-Junior O.B."/>
            <person name="Grattapaglia D."/>
            <person name="Novaes E."/>
            <person name="Collevatti R.G."/>
        </authorList>
    </citation>
    <scope>NUCLEOTIDE SEQUENCE [LARGE SCALE GENOMIC DNA]</scope>
    <source>
        <strain evidence="2">cv. UFG-1</strain>
    </source>
</reference>
<organism evidence="1 2">
    <name type="scientific">Handroanthus impetiginosus</name>
    <dbReference type="NCBI Taxonomy" id="429701"/>
    <lineage>
        <taxon>Eukaryota</taxon>
        <taxon>Viridiplantae</taxon>
        <taxon>Streptophyta</taxon>
        <taxon>Embryophyta</taxon>
        <taxon>Tracheophyta</taxon>
        <taxon>Spermatophyta</taxon>
        <taxon>Magnoliopsida</taxon>
        <taxon>eudicotyledons</taxon>
        <taxon>Gunneridae</taxon>
        <taxon>Pentapetalae</taxon>
        <taxon>asterids</taxon>
        <taxon>lamiids</taxon>
        <taxon>Lamiales</taxon>
        <taxon>Bignoniaceae</taxon>
        <taxon>Crescentiina</taxon>
        <taxon>Tabebuia alliance</taxon>
        <taxon>Handroanthus</taxon>
    </lineage>
</organism>
<accession>A0A2G9HWR5</accession>
<dbReference type="OrthoDB" id="5857104at2759"/>
<dbReference type="EMBL" id="NKXS01000859">
    <property type="protein sequence ID" value="PIN21913.1"/>
    <property type="molecule type" value="Genomic_DNA"/>
</dbReference>
<evidence type="ECO:0000313" key="1">
    <source>
        <dbReference type="EMBL" id="PIN21913.1"/>
    </source>
</evidence>
<name>A0A2G9HWR5_9LAMI</name>
<proteinExistence type="predicted"/>
<keyword evidence="2" id="KW-1185">Reference proteome</keyword>
<comment type="caution">
    <text evidence="1">The sequence shown here is derived from an EMBL/GenBank/DDBJ whole genome shotgun (WGS) entry which is preliminary data.</text>
</comment>
<protein>
    <submittedName>
        <fullName evidence="1">Uncharacterized protein</fullName>
    </submittedName>
</protein>
<dbReference type="Proteomes" id="UP000231279">
    <property type="component" value="Unassembled WGS sequence"/>
</dbReference>
<gene>
    <name evidence="1" type="ORF">CDL12_05367</name>
</gene>
<dbReference type="STRING" id="429701.A0A2G9HWR5"/>
<sequence>MRRAERKLHLSHNVIGDDISDHDISNVGGTEAVDLKSVIFGLHVFDPMEMNMEKSDNQLDMGELTGLAEKVLASRHHLQSDVGDRKFEINPGDRMVGHDLVLQEGSESVDFNPGLDEASYISWVEKFKQASPAHDSDILEMGDRRSLPDEKHIKAEAALKKAEEKKLSKWAALGYHSLSVSNPVSPADQDMMSDSGSVHFVYGDCTNTTAVCPSAPAIIFR</sequence>